<name>A0A0D4CNE9_LIMMU</name>
<evidence type="ECO:0000313" key="2">
    <source>
        <dbReference type="EMBL" id="AJT51604.1"/>
    </source>
</evidence>
<feature type="transmembrane region" description="Helical" evidence="1">
    <location>
        <begin position="53"/>
        <end position="70"/>
    </location>
</feature>
<dbReference type="RefSeq" id="WP_006501020.1">
    <property type="nucleotide sequence ID" value="NZ_CP011014.1"/>
</dbReference>
<keyword evidence="1" id="KW-0472">Membrane</keyword>
<protein>
    <submittedName>
        <fullName evidence="2">Uncharacterized protein</fullName>
    </submittedName>
</protein>
<proteinExistence type="predicted"/>
<keyword evidence="1" id="KW-0812">Transmembrane</keyword>
<evidence type="ECO:0000256" key="1">
    <source>
        <dbReference type="SAM" id="Phobius"/>
    </source>
</evidence>
<gene>
    <name evidence="2" type="ORF">LBLM1_11295</name>
</gene>
<organism evidence="2 3">
    <name type="scientific">Limosilactobacillus mucosae LM1</name>
    <dbReference type="NCBI Taxonomy" id="1130798"/>
    <lineage>
        <taxon>Bacteria</taxon>
        <taxon>Bacillati</taxon>
        <taxon>Bacillota</taxon>
        <taxon>Bacilli</taxon>
        <taxon>Lactobacillales</taxon>
        <taxon>Lactobacillaceae</taxon>
        <taxon>Limosilactobacillus</taxon>
    </lineage>
</organism>
<dbReference type="Proteomes" id="UP000003645">
    <property type="component" value="Plasmid pLM1"/>
</dbReference>
<dbReference type="KEGG" id="lmu:LBLM1_11295"/>
<accession>A0A0D4CNE9</accession>
<sequence>MDNKEQIKEKAKFWGLILGKALGELVVLIIICMAFTIVWELLKYLIGKNIADAIVYGALLILWFSVYAWLQYKKATKKDDDNVVNLNINTLNMAQVFLNKATDNNVSDDDKEHLINLASGMYWYWERYDKDSDKLSLQIQAVKEDKE</sequence>
<evidence type="ECO:0000313" key="3">
    <source>
        <dbReference type="Proteomes" id="UP000003645"/>
    </source>
</evidence>
<keyword evidence="3" id="KW-1185">Reference proteome</keyword>
<keyword evidence="1" id="KW-1133">Transmembrane helix</keyword>
<reference evidence="2 3" key="1">
    <citation type="journal article" date="2012" name="J. Bacteriol.">
        <title>Genome sequence of Lactobacillus mucosae LM1, isolated from piglet feces.</title>
        <authorList>
            <person name="Lee J.H."/>
            <person name="Valeriano V.D."/>
            <person name="Shin Y.R."/>
            <person name="Chae J.P."/>
            <person name="Kim G.B."/>
            <person name="Ham J.S."/>
            <person name="Chun J."/>
            <person name="Kang D.K."/>
        </authorList>
    </citation>
    <scope>NUCLEOTIDE SEQUENCE [LARGE SCALE GENOMIC DNA]</scope>
    <source>
        <strain evidence="2 3">LM1</strain>
        <plasmid evidence="2">pLM1</plasmid>
    </source>
</reference>
<dbReference type="EMBL" id="CP011014">
    <property type="protein sequence ID" value="AJT51604.1"/>
    <property type="molecule type" value="Genomic_DNA"/>
</dbReference>
<dbReference type="HOGENOM" id="CLU_1765708_0_0_9"/>
<feature type="transmembrane region" description="Helical" evidence="1">
    <location>
        <begin position="21"/>
        <end position="41"/>
    </location>
</feature>
<dbReference type="AlphaFoldDB" id="A0A0D4CNE9"/>
<keyword evidence="2" id="KW-0614">Plasmid</keyword>
<geneLocation type="plasmid" evidence="2 3">
    <name>pLM1</name>
</geneLocation>